<feature type="signal peptide" evidence="2">
    <location>
        <begin position="1"/>
        <end position="19"/>
    </location>
</feature>
<keyword evidence="2" id="KW-0732">Signal</keyword>
<protein>
    <recommendedName>
        <fullName evidence="3">LysM domain-containing protein</fullName>
    </recommendedName>
</protein>
<dbReference type="CDD" id="cd00118">
    <property type="entry name" value="LysM"/>
    <property type="match status" value="1"/>
</dbReference>
<keyword evidence="5" id="KW-1185">Reference proteome</keyword>
<dbReference type="PROSITE" id="PS51782">
    <property type="entry name" value="LYSM"/>
    <property type="match status" value="1"/>
</dbReference>
<feature type="chain" id="PRO_5046457182" description="LysM domain-containing protein" evidence="2">
    <location>
        <begin position="20"/>
        <end position="230"/>
    </location>
</feature>
<reference evidence="4 5" key="1">
    <citation type="journal article" date="2020" name="Fungal Divers.">
        <title>Resolving the Mortierellaceae phylogeny through synthesis of multi-gene phylogenetics and phylogenomics.</title>
        <authorList>
            <person name="Vandepol N."/>
            <person name="Liber J."/>
            <person name="Desiro A."/>
            <person name="Na H."/>
            <person name="Kennedy M."/>
            <person name="Barry K."/>
            <person name="Grigoriev I.V."/>
            <person name="Miller A.N."/>
            <person name="O'Donnell K."/>
            <person name="Stajich J.E."/>
            <person name="Bonito G."/>
        </authorList>
    </citation>
    <scope>NUCLEOTIDE SEQUENCE [LARGE SCALE GENOMIC DNA]</scope>
    <source>
        <strain evidence="4 5">AD045</strain>
    </source>
</reference>
<dbReference type="SMART" id="SM00257">
    <property type="entry name" value="LysM"/>
    <property type="match status" value="1"/>
</dbReference>
<feature type="domain" description="LysM" evidence="3">
    <location>
        <begin position="30"/>
        <end position="77"/>
    </location>
</feature>
<evidence type="ECO:0000313" key="5">
    <source>
        <dbReference type="Proteomes" id="UP001194696"/>
    </source>
</evidence>
<feature type="compositionally biased region" description="Low complexity" evidence="1">
    <location>
        <begin position="137"/>
        <end position="149"/>
    </location>
</feature>
<gene>
    <name evidence="4" type="ORF">BGZ96_008656</name>
</gene>
<accession>A0ABQ7JXX4</accession>
<evidence type="ECO:0000256" key="2">
    <source>
        <dbReference type="SAM" id="SignalP"/>
    </source>
</evidence>
<evidence type="ECO:0000256" key="1">
    <source>
        <dbReference type="SAM" id="MobiDB-lite"/>
    </source>
</evidence>
<organism evidence="4 5">
    <name type="scientific">Linnemannia gamsii</name>
    <dbReference type="NCBI Taxonomy" id="64522"/>
    <lineage>
        <taxon>Eukaryota</taxon>
        <taxon>Fungi</taxon>
        <taxon>Fungi incertae sedis</taxon>
        <taxon>Mucoromycota</taxon>
        <taxon>Mortierellomycotina</taxon>
        <taxon>Mortierellomycetes</taxon>
        <taxon>Mortierellales</taxon>
        <taxon>Mortierellaceae</taxon>
        <taxon>Linnemannia</taxon>
    </lineage>
</organism>
<dbReference type="Gene3D" id="3.10.350.10">
    <property type="entry name" value="LysM domain"/>
    <property type="match status" value="1"/>
</dbReference>
<evidence type="ECO:0000313" key="4">
    <source>
        <dbReference type="EMBL" id="KAG0287420.1"/>
    </source>
</evidence>
<dbReference type="Proteomes" id="UP001194696">
    <property type="component" value="Unassembled WGS sequence"/>
</dbReference>
<dbReference type="EMBL" id="JAAAIM010000493">
    <property type="protein sequence ID" value="KAG0287420.1"/>
    <property type="molecule type" value="Genomic_DNA"/>
</dbReference>
<dbReference type="InterPro" id="IPR036779">
    <property type="entry name" value="LysM_dom_sf"/>
</dbReference>
<proteinExistence type="predicted"/>
<sequence length="230" mass="23697">MKFTLCATILALAITQVMAVPPEPIGGCTKSVIVQSTDTTCIDFAERHGVTFEDLLRWNKKLRRDCKNLDVGHPICVSVTKGVCCLAEDPNKPTTPTTTRSTTSTSSTTSTTTTTSAATTTNTTTTSPPPPPPPPITTSAATSATTTAAVPPPSPIAPTTSAPVIPPLITATTTTTVDVPPTSTFITPLTPSIIDNSNQTGNNAAVATGMTKWSMVLAVAGVILSAVYVL</sequence>
<dbReference type="SUPFAM" id="SSF54106">
    <property type="entry name" value="LysM domain"/>
    <property type="match status" value="1"/>
</dbReference>
<dbReference type="InterPro" id="IPR018392">
    <property type="entry name" value="LysM"/>
</dbReference>
<dbReference type="Pfam" id="PF01476">
    <property type="entry name" value="LysM"/>
    <property type="match status" value="1"/>
</dbReference>
<feature type="compositionally biased region" description="Low complexity" evidence="1">
    <location>
        <begin position="94"/>
        <end position="126"/>
    </location>
</feature>
<feature type="compositionally biased region" description="Pro residues" evidence="1">
    <location>
        <begin position="127"/>
        <end position="136"/>
    </location>
</feature>
<feature type="region of interest" description="Disordered" evidence="1">
    <location>
        <begin position="88"/>
        <end position="163"/>
    </location>
</feature>
<name>A0ABQ7JXX4_9FUNG</name>
<evidence type="ECO:0000259" key="3">
    <source>
        <dbReference type="PROSITE" id="PS51782"/>
    </source>
</evidence>
<comment type="caution">
    <text evidence="4">The sequence shown here is derived from an EMBL/GenBank/DDBJ whole genome shotgun (WGS) entry which is preliminary data.</text>
</comment>